<dbReference type="Gene3D" id="3.40.50.720">
    <property type="entry name" value="NAD(P)-binding Rossmann-like Domain"/>
    <property type="match status" value="1"/>
</dbReference>
<gene>
    <name evidence="2" type="ORF">A4W93_17320</name>
</gene>
<dbReference type="KEGG" id="rgu:A4W93_17320"/>
<accession>A0A1W6LI23</accession>
<dbReference type="EMBL" id="CP015118">
    <property type="protein sequence ID" value="ARN23934.1"/>
    <property type="molecule type" value="Genomic_DNA"/>
</dbReference>
<dbReference type="STRING" id="946333.A4W93_17320"/>
<evidence type="ECO:0000313" key="2">
    <source>
        <dbReference type="EMBL" id="ARN23934.1"/>
    </source>
</evidence>
<dbReference type="PANTHER" id="PTHR14097:SF7">
    <property type="entry name" value="OXIDOREDUCTASE HTATIP2"/>
    <property type="match status" value="1"/>
</dbReference>
<dbReference type="PANTHER" id="PTHR14097">
    <property type="entry name" value="OXIDOREDUCTASE HTATIP2"/>
    <property type="match status" value="1"/>
</dbReference>
<dbReference type="RefSeq" id="WP_085754215.1">
    <property type="nucleotide sequence ID" value="NZ_BSPR01000013.1"/>
</dbReference>
<proteinExistence type="predicted"/>
<sequence>MTAPASAPRTAWLAGASGLVGSLLLARLLDASVTVHALVRRLPDVPRTDPRLHYHPVDFEHLPELPTADDLYIALGTTIKVAGSRPAFRRVDFDAVVRTAEAARAAGIRRVGLVSAVGADPKSTVFYNQVKGEAEQALAALGFEVTVFARPALLLGDRTALGQPARFGEQLAERLMLPLGALMPKAIRPIRADAVAEALMAAVPTRPAGLHILSSQSMQRRPA</sequence>
<evidence type="ECO:0000259" key="1">
    <source>
        <dbReference type="Pfam" id="PF13460"/>
    </source>
</evidence>
<dbReference type="Pfam" id="PF13460">
    <property type="entry name" value="NAD_binding_10"/>
    <property type="match status" value="1"/>
</dbReference>
<protein>
    <recommendedName>
        <fullName evidence="1">NAD(P)-binding domain-containing protein</fullName>
    </recommendedName>
</protein>
<organism evidence="2 3">
    <name type="scientific">Piscinibacter gummiphilus</name>
    <dbReference type="NCBI Taxonomy" id="946333"/>
    <lineage>
        <taxon>Bacteria</taxon>
        <taxon>Pseudomonadati</taxon>
        <taxon>Pseudomonadota</taxon>
        <taxon>Betaproteobacteria</taxon>
        <taxon>Burkholderiales</taxon>
        <taxon>Sphaerotilaceae</taxon>
        <taxon>Piscinibacter</taxon>
    </lineage>
</organism>
<dbReference type="InterPro" id="IPR036291">
    <property type="entry name" value="NAD(P)-bd_dom_sf"/>
</dbReference>
<reference evidence="2 3" key="1">
    <citation type="submission" date="2016-04" db="EMBL/GenBank/DDBJ databases">
        <title>Complete genome sequence of natural rubber-degrading, novel Gram-negative bacterium, Rhizobacter gummiphilus strain NS21.</title>
        <authorList>
            <person name="Tabata M."/>
            <person name="Kasai D."/>
            <person name="Fukuda M."/>
        </authorList>
    </citation>
    <scope>NUCLEOTIDE SEQUENCE [LARGE SCALE GENOMIC DNA]</scope>
    <source>
        <strain evidence="2 3">NS21</strain>
    </source>
</reference>
<evidence type="ECO:0000313" key="3">
    <source>
        <dbReference type="Proteomes" id="UP000193427"/>
    </source>
</evidence>
<dbReference type="Proteomes" id="UP000193427">
    <property type="component" value="Chromosome"/>
</dbReference>
<feature type="domain" description="NAD(P)-binding" evidence="1">
    <location>
        <begin position="15"/>
        <end position="158"/>
    </location>
</feature>
<name>A0A1W6LI23_9BURK</name>
<dbReference type="SUPFAM" id="SSF51735">
    <property type="entry name" value="NAD(P)-binding Rossmann-fold domains"/>
    <property type="match status" value="1"/>
</dbReference>
<dbReference type="OrthoDB" id="9798632at2"/>
<dbReference type="InterPro" id="IPR016040">
    <property type="entry name" value="NAD(P)-bd_dom"/>
</dbReference>
<keyword evidence="3" id="KW-1185">Reference proteome</keyword>
<dbReference type="AlphaFoldDB" id="A0A1W6LI23"/>